<feature type="domain" description="HTH iclR-type" evidence="4">
    <location>
        <begin position="11"/>
        <end position="72"/>
    </location>
</feature>
<dbReference type="PROSITE" id="PS51077">
    <property type="entry name" value="HTH_ICLR"/>
    <property type="match status" value="1"/>
</dbReference>
<dbReference type="InterPro" id="IPR014757">
    <property type="entry name" value="Tscrpt_reg_IclR_C"/>
</dbReference>
<dbReference type="SUPFAM" id="SSF55781">
    <property type="entry name" value="GAF domain-like"/>
    <property type="match status" value="1"/>
</dbReference>
<sequence>MSPARGTGDTAQTLARGLDVLDAVAASTRGLTLTELGERLSVGRTVTHRLVSTLVERRLLYRGDGGRYLIGVGAARLIRSIQQTLRDAARAELDLLAADLGATAHLAVAEGDEAVAVAVAEPLHTTFHIAYRTGTRTPLGVGALGAALLAARSGRAGTFESEGQLTPGAKGVVAAVPGMVGLPCAVGVVTLAPVDTSTWHARVAAAAAAIGASLSAEQP</sequence>
<dbReference type="InterPro" id="IPR036388">
    <property type="entry name" value="WH-like_DNA-bd_sf"/>
</dbReference>
<keyword evidence="1" id="KW-0805">Transcription regulation</keyword>
<dbReference type="SMART" id="SM00346">
    <property type="entry name" value="HTH_ICLR"/>
    <property type="match status" value="1"/>
</dbReference>
<organism evidence="6 7">
    <name type="scientific">Skermania pinensis</name>
    <dbReference type="NCBI Taxonomy" id="39122"/>
    <lineage>
        <taxon>Bacteria</taxon>
        <taxon>Bacillati</taxon>
        <taxon>Actinomycetota</taxon>
        <taxon>Actinomycetes</taxon>
        <taxon>Mycobacteriales</taxon>
        <taxon>Gordoniaceae</taxon>
        <taxon>Skermania</taxon>
    </lineage>
</organism>
<dbReference type="InterPro" id="IPR005471">
    <property type="entry name" value="Tscrpt_reg_IclR_N"/>
</dbReference>
<dbReference type="Proteomes" id="UP000887023">
    <property type="component" value="Chromosome"/>
</dbReference>
<dbReference type="Gene3D" id="3.30.450.40">
    <property type="match status" value="1"/>
</dbReference>
<dbReference type="PROSITE" id="PS51078">
    <property type="entry name" value="ICLR_ED"/>
    <property type="match status" value="1"/>
</dbReference>
<evidence type="ECO:0000259" key="5">
    <source>
        <dbReference type="PROSITE" id="PS51078"/>
    </source>
</evidence>
<dbReference type="InterPro" id="IPR036390">
    <property type="entry name" value="WH_DNA-bd_sf"/>
</dbReference>
<dbReference type="Pfam" id="PF09339">
    <property type="entry name" value="HTH_IclR"/>
    <property type="match status" value="1"/>
</dbReference>
<evidence type="ECO:0000256" key="1">
    <source>
        <dbReference type="ARBA" id="ARBA00023015"/>
    </source>
</evidence>
<dbReference type="RefSeq" id="WP_066475097.1">
    <property type="nucleotide sequence ID" value="NZ_CBCRUZ010000012.1"/>
</dbReference>
<dbReference type="PANTHER" id="PTHR30136:SF24">
    <property type="entry name" value="HTH-TYPE TRANSCRIPTIONAL REPRESSOR ALLR"/>
    <property type="match status" value="1"/>
</dbReference>
<keyword evidence="7" id="KW-1185">Reference proteome</keyword>
<dbReference type="SUPFAM" id="SSF46785">
    <property type="entry name" value="Winged helix' DNA-binding domain"/>
    <property type="match status" value="1"/>
</dbReference>
<evidence type="ECO:0000256" key="2">
    <source>
        <dbReference type="ARBA" id="ARBA00023125"/>
    </source>
</evidence>
<dbReference type="InterPro" id="IPR050707">
    <property type="entry name" value="HTH_MetabolicPath_Reg"/>
</dbReference>
<evidence type="ECO:0000259" key="4">
    <source>
        <dbReference type="PROSITE" id="PS51077"/>
    </source>
</evidence>
<feature type="domain" description="IclR-ED" evidence="5">
    <location>
        <begin position="68"/>
        <end position="219"/>
    </location>
</feature>
<evidence type="ECO:0000313" key="7">
    <source>
        <dbReference type="Proteomes" id="UP000887023"/>
    </source>
</evidence>
<dbReference type="Gene3D" id="1.10.10.10">
    <property type="entry name" value="Winged helix-like DNA-binding domain superfamily/Winged helix DNA-binding domain"/>
    <property type="match status" value="1"/>
</dbReference>
<keyword evidence="3" id="KW-0804">Transcription</keyword>
<dbReference type="PANTHER" id="PTHR30136">
    <property type="entry name" value="HELIX-TURN-HELIX TRANSCRIPTIONAL REGULATOR, ICLR FAMILY"/>
    <property type="match status" value="1"/>
</dbReference>
<keyword evidence="2" id="KW-0238">DNA-binding</keyword>
<accession>A0ABX8S6N9</accession>
<name>A0ABX8S6N9_9ACTN</name>
<evidence type="ECO:0000313" key="6">
    <source>
        <dbReference type="EMBL" id="QXQ12664.1"/>
    </source>
</evidence>
<dbReference type="EMBL" id="CP079105">
    <property type="protein sequence ID" value="QXQ12664.1"/>
    <property type="molecule type" value="Genomic_DNA"/>
</dbReference>
<gene>
    <name evidence="6" type="ORF">KV203_11945</name>
</gene>
<dbReference type="Pfam" id="PF01614">
    <property type="entry name" value="IclR_C"/>
    <property type="match status" value="1"/>
</dbReference>
<reference evidence="6" key="1">
    <citation type="submission" date="2021-07" db="EMBL/GenBank/DDBJ databases">
        <title>Candidatus Kaistella beijingensis sp. nov. isolated from a municipal wastewater treatment plant is involved in sludge foaming.</title>
        <authorList>
            <person name="Song Y."/>
            <person name="Liu S.-J."/>
        </authorList>
    </citation>
    <scope>NUCLEOTIDE SEQUENCE</scope>
    <source>
        <strain evidence="6">DSM 43998</strain>
    </source>
</reference>
<evidence type="ECO:0000256" key="3">
    <source>
        <dbReference type="ARBA" id="ARBA00023163"/>
    </source>
</evidence>
<proteinExistence type="predicted"/>
<protein>
    <submittedName>
        <fullName evidence="6">Helix-turn-helix domain-containing protein</fullName>
    </submittedName>
</protein>
<dbReference type="InterPro" id="IPR029016">
    <property type="entry name" value="GAF-like_dom_sf"/>
</dbReference>